<gene>
    <name evidence="1" type="ORF">ARMSODRAFT_974246</name>
</gene>
<protein>
    <submittedName>
        <fullName evidence="1">Uncharacterized protein</fullName>
    </submittedName>
</protein>
<dbReference type="EMBL" id="KZ293425">
    <property type="protein sequence ID" value="PBK71049.1"/>
    <property type="molecule type" value="Genomic_DNA"/>
</dbReference>
<dbReference type="AlphaFoldDB" id="A0A2H3BJL8"/>
<dbReference type="Proteomes" id="UP000218334">
    <property type="component" value="Unassembled WGS sequence"/>
</dbReference>
<name>A0A2H3BJL8_9AGAR</name>
<reference evidence="2" key="1">
    <citation type="journal article" date="2017" name="Nat. Ecol. Evol.">
        <title>Genome expansion and lineage-specific genetic innovations in the forest pathogenic fungi Armillaria.</title>
        <authorList>
            <person name="Sipos G."/>
            <person name="Prasanna A.N."/>
            <person name="Walter M.C."/>
            <person name="O'Connor E."/>
            <person name="Balint B."/>
            <person name="Krizsan K."/>
            <person name="Kiss B."/>
            <person name="Hess J."/>
            <person name="Varga T."/>
            <person name="Slot J."/>
            <person name="Riley R."/>
            <person name="Boka B."/>
            <person name="Rigling D."/>
            <person name="Barry K."/>
            <person name="Lee J."/>
            <person name="Mihaltcheva S."/>
            <person name="LaButti K."/>
            <person name="Lipzen A."/>
            <person name="Waldron R."/>
            <person name="Moloney N.M."/>
            <person name="Sperisen C."/>
            <person name="Kredics L."/>
            <person name="Vagvoelgyi C."/>
            <person name="Patrignani A."/>
            <person name="Fitzpatrick D."/>
            <person name="Nagy I."/>
            <person name="Doyle S."/>
            <person name="Anderson J.B."/>
            <person name="Grigoriev I.V."/>
            <person name="Gueldener U."/>
            <person name="Muensterkoetter M."/>
            <person name="Nagy L.G."/>
        </authorList>
    </citation>
    <scope>NUCLEOTIDE SEQUENCE [LARGE SCALE GENOMIC DNA]</scope>
    <source>
        <strain evidence="2">28-4</strain>
    </source>
</reference>
<evidence type="ECO:0000313" key="1">
    <source>
        <dbReference type="EMBL" id="PBK71049.1"/>
    </source>
</evidence>
<sequence>MRAAISRENRQLKRVAGIQIKYECLPNLVVTANDKINLNKMNNIITHTFCKGGQAYGILAQSIKTSFSILGFNSTVVADLLNDSLEGSFSEAGLSNNRSNGKVFPKDKKKMALSNIGIVHHLVNALHFLQNLEEDGTRRNIISLASCIQEMINTYSATLSLLNTTEGNKDAPLSSSLGRTNTM</sequence>
<accession>A0A2H3BJL8</accession>
<proteinExistence type="predicted"/>
<organism evidence="1 2">
    <name type="scientific">Armillaria solidipes</name>
    <dbReference type="NCBI Taxonomy" id="1076256"/>
    <lineage>
        <taxon>Eukaryota</taxon>
        <taxon>Fungi</taxon>
        <taxon>Dikarya</taxon>
        <taxon>Basidiomycota</taxon>
        <taxon>Agaricomycotina</taxon>
        <taxon>Agaricomycetes</taxon>
        <taxon>Agaricomycetidae</taxon>
        <taxon>Agaricales</taxon>
        <taxon>Marasmiineae</taxon>
        <taxon>Physalacriaceae</taxon>
        <taxon>Armillaria</taxon>
    </lineage>
</organism>
<keyword evidence="2" id="KW-1185">Reference proteome</keyword>
<evidence type="ECO:0000313" key="2">
    <source>
        <dbReference type="Proteomes" id="UP000218334"/>
    </source>
</evidence>